<accession>A0AAD8PMX1</accession>
<dbReference type="GeneID" id="85443273"/>
<feature type="compositionally biased region" description="Polar residues" evidence="1">
    <location>
        <begin position="159"/>
        <end position="176"/>
    </location>
</feature>
<protein>
    <submittedName>
        <fullName evidence="2">Uncharacterized protein</fullName>
    </submittedName>
</protein>
<feature type="region of interest" description="Disordered" evidence="1">
    <location>
        <begin position="37"/>
        <end position="81"/>
    </location>
</feature>
<feature type="region of interest" description="Disordered" evidence="1">
    <location>
        <begin position="98"/>
        <end position="199"/>
    </location>
</feature>
<keyword evidence="3" id="KW-1185">Reference proteome</keyword>
<dbReference type="AlphaFoldDB" id="A0AAD8PMX1"/>
<proteinExistence type="predicted"/>
<organism evidence="2 3">
    <name type="scientific">Colletotrichum navitas</name>
    <dbReference type="NCBI Taxonomy" id="681940"/>
    <lineage>
        <taxon>Eukaryota</taxon>
        <taxon>Fungi</taxon>
        <taxon>Dikarya</taxon>
        <taxon>Ascomycota</taxon>
        <taxon>Pezizomycotina</taxon>
        <taxon>Sordariomycetes</taxon>
        <taxon>Hypocreomycetidae</taxon>
        <taxon>Glomerellales</taxon>
        <taxon>Glomerellaceae</taxon>
        <taxon>Colletotrichum</taxon>
        <taxon>Colletotrichum graminicola species complex</taxon>
    </lineage>
</organism>
<comment type="caution">
    <text evidence="2">The sequence shown here is derived from an EMBL/GenBank/DDBJ whole genome shotgun (WGS) entry which is preliminary data.</text>
</comment>
<reference evidence="2" key="1">
    <citation type="submission" date="2021-06" db="EMBL/GenBank/DDBJ databases">
        <title>Comparative genomics, transcriptomics and evolutionary studies reveal genomic signatures of adaptation to plant cell wall in hemibiotrophic fungi.</title>
        <authorList>
            <consortium name="DOE Joint Genome Institute"/>
            <person name="Baroncelli R."/>
            <person name="Diaz J.F."/>
            <person name="Benocci T."/>
            <person name="Peng M."/>
            <person name="Battaglia E."/>
            <person name="Haridas S."/>
            <person name="Andreopoulos W."/>
            <person name="Labutti K."/>
            <person name="Pangilinan J."/>
            <person name="Floch G.L."/>
            <person name="Makela M.R."/>
            <person name="Henrissat B."/>
            <person name="Grigoriev I.V."/>
            <person name="Crouch J.A."/>
            <person name="De Vries R.P."/>
            <person name="Sukno S.A."/>
            <person name="Thon M.R."/>
        </authorList>
    </citation>
    <scope>NUCLEOTIDE SEQUENCE</scope>
    <source>
        <strain evidence="2">CBS 125086</strain>
    </source>
</reference>
<evidence type="ECO:0000313" key="3">
    <source>
        <dbReference type="Proteomes" id="UP001230504"/>
    </source>
</evidence>
<sequence length="199" mass="20940">MSPRDSSNPRRKAVQAACALGRRAGCSTLSQDRVQFAHTGNSSGSASGSTTRGIAGSMQAAQIYGQHLPGSSYPSAEPETREQLLERIRFLNEQIGSLEALEERPNPPPGNSLRTFGVTNTRNPFDSVGKSGKPAITADKSFRHRPTYGPIGRGGLRQLVQSSEADNSYAPTSNSFGAIGQQRNPPGNGGGSGSQNSQP</sequence>
<feature type="compositionally biased region" description="Polar residues" evidence="1">
    <location>
        <begin position="112"/>
        <end position="124"/>
    </location>
</feature>
<evidence type="ECO:0000313" key="2">
    <source>
        <dbReference type="EMBL" id="KAK1573115.1"/>
    </source>
</evidence>
<gene>
    <name evidence="2" type="ORF">LY79DRAFT_569123</name>
</gene>
<evidence type="ECO:0000256" key="1">
    <source>
        <dbReference type="SAM" id="MobiDB-lite"/>
    </source>
</evidence>
<dbReference type="EMBL" id="JAHLJV010000098">
    <property type="protein sequence ID" value="KAK1573115.1"/>
    <property type="molecule type" value="Genomic_DNA"/>
</dbReference>
<dbReference type="RefSeq" id="XP_060408778.1">
    <property type="nucleotide sequence ID" value="XM_060559033.1"/>
</dbReference>
<dbReference type="Proteomes" id="UP001230504">
    <property type="component" value="Unassembled WGS sequence"/>
</dbReference>
<name>A0AAD8PMX1_9PEZI</name>
<feature type="compositionally biased region" description="Low complexity" evidence="1">
    <location>
        <begin position="37"/>
        <end position="57"/>
    </location>
</feature>